<evidence type="ECO:0000313" key="3">
    <source>
        <dbReference type="EMBL" id="MFC7359493.1"/>
    </source>
</evidence>
<proteinExistence type="predicted"/>
<name>A0ABW2MXT0_9ACTN</name>
<feature type="chain" id="PRO_5045811077" description="DUF3060 domain-containing protein" evidence="2">
    <location>
        <begin position="28"/>
        <end position="173"/>
    </location>
</feature>
<sequence>MNRVLAGLTALPFVTACVALGAAPAHADDTTCRGTIGAVSLDGNVIVPEGALCRLIGTRVDGNVHVQSGAILKAKGVRVGGSVQSENHERVVVKALNGRRSHVDGSIQLKQGGGGRIAKTSVGSDIQLFTNGGLFVVERNHVDGNLQCKSNNPKPIGGNNVVQGNKEDQCRDL</sequence>
<keyword evidence="2" id="KW-0732">Signal</keyword>
<dbReference type="RefSeq" id="WP_255889588.1">
    <property type="nucleotide sequence ID" value="NZ_JAFMZM010000002.1"/>
</dbReference>
<evidence type="ECO:0008006" key="5">
    <source>
        <dbReference type="Google" id="ProtNLM"/>
    </source>
</evidence>
<comment type="caution">
    <text evidence="3">The sequence shown here is derived from an EMBL/GenBank/DDBJ whole genome shotgun (WGS) entry which is preliminary data.</text>
</comment>
<evidence type="ECO:0000313" key="4">
    <source>
        <dbReference type="Proteomes" id="UP001596524"/>
    </source>
</evidence>
<keyword evidence="4" id="KW-1185">Reference proteome</keyword>
<dbReference type="Proteomes" id="UP001596524">
    <property type="component" value="Unassembled WGS sequence"/>
</dbReference>
<accession>A0ABW2MXT0</accession>
<feature type="region of interest" description="Disordered" evidence="1">
    <location>
        <begin position="148"/>
        <end position="173"/>
    </location>
</feature>
<feature type="signal peptide" evidence="2">
    <location>
        <begin position="1"/>
        <end position="27"/>
    </location>
</feature>
<organism evidence="3 4">
    <name type="scientific">Nocardioides astragali</name>
    <dbReference type="NCBI Taxonomy" id="1776736"/>
    <lineage>
        <taxon>Bacteria</taxon>
        <taxon>Bacillati</taxon>
        <taxon>Actinomycetota</taxon>
        <taxon>Actinomycetes</taxon>
        <taxon>Propionibacteriales</taxon>
        <taxon>Nocardioidaceae</taxon>
        <taxon>Nocardioides</taxon>
    </lineage>
</organism>
<reference evidence="4" key="1">
    <citation type="journal article" date="2019" name="Int. J. Syst. Evol. Microbiol.">
        <title>The Global Catalogue of Microorganisms (GCM) 10K type strain sequencing project: providing services to taxonomists for standard genome sequencing and annotation.</title>
        <authorList>
            <consortium name="The Broad Institute Genomics Platform"/>
            <consortium name="The Broad Institute Genome Sequencing Center for Infectious Disease"/>
            <person name="Wu L."/>
            <person name="Ma J."/>
        </authorList>
    </citation>
    <scope>NUCLEOTIDE SEQUENCE [LARGE SCALE GENOMIC DNA]</scope>
    <source>
        <strain evidence="4">FCH27</strain>
    </source>
</reference>
<dbReference type="PROSITE" id="PS51257">
    <property type="entry name" value="PROKAR_LIPOPROTEIN"/>
    <property type="match status" value="1"/>
</dbReference>
<evidence type="ECO:0000256" key="2">
    <source>
        <dbReference type="SAM" id="SignalP"/>
    </source>
</evidence>
<gene>
    <name evidence="3" type="ORF">ACFQO6_04350</name>
</gene>
<evidence type="ECO:0000256" key="1">
    <source>
        <dbReference type="SAM" id="MobiDB-lite"/>
    </source>
</evidence>
<protein>
    <recommendedName>
        <fullName evidence="5">DUF3060 domain-containing protein</fullName>
    </recommendedName>
</protein>
<dbReference type="EMBL" id="JBHTCH010000004">
    <property type="protein sequence ID" value="MFC7359493.1"/>
    <property type="molecule type" value="Genomic_DNA"/>
</dbReference>